<dbReference type="AlphaFoldDB" id="A0A3P1SGK2"/>
<comment type="subcellular location">
    <subcellularLocation>
        <location evidence="1">Membrane</location>
    </subcellularLocation>
</comment>
<evidence type="ECO:0000259" key="4">
    <source>
        <dbReference type="Pfam" id="PF00905"/>
    </source>
</evidence>
<comment type="similarity">
    <text evidence="2">Belongs to the transpeptidase family.</text>
</comment>
<reference evidence="6 7" key="1">
    <citation type="submission" date="2018-11" db="EMBL/GenBank/DDBJ databases">
        <title>Genomes From Bacteria Associated with the Canine Oral Cavity: a Test Case for Automated Genome-Based Taxonomic Assignment.</title>
        <authorList>
            <person name="Coil D.A."/>
            <person name="Jospin G."/>
            <person name="Darling A.E."/>
            <person name="Wallis C."/>
            <person name="Davis I.J."/>
            <person name="Harris S."/>
            <person name="Eisen J.A."/>
            <person name="Holcombe L.J."/>
            <person name="O'Flynn C."/>
        </authorList>
    </citation>
    <scope>NUCLEOTIDE SEQUENCE [LARGE SCALE GENOMIC DNA]</scope>
    <source>
        <strain evidence="6 7">OH770</strain>
    </source>
</reference>
<dbReference type="GO" id="GO:0071555">
    <property type="term" value="P:cell wall organization"/>
    <property type="evidence" value="ECO:0007669"/>
    <property type="project" value="TreeGrafter"/>
</dbReference>
<gene>
    <name evidence="6" type="ORF">EII11_01865</name>
</gene>
<dbReference type="OrthoDB" id="9789078at2"/>
<comment type="caution">
    <text evidence="6">The sequence shown here is derived from an EMBL/GenBank/DDBJ whole genome shotgun (WGS) entry which is preliminary data.</text>
</comment>
<keyword evidence="7" id="KW-1185">Reference proteome</keyword>
<dbReference type="PANTHER" id="PTHR30627">
    <property type="entry name" value="PEPTIDOGLYCAN D,D-TRANSPEPTIDASE"/>
    <property type="match status" value="1"/>
</dbReference>
<evidence type="ECO:0000256" key="3">
    <source>
        <dbReference type="ARBA" id="ARBA00023136"/>
    </source>
</evidence>
<evidence type="ECO:0000256" key="2">
    <source>
        <dbReference type="ARBA" id="ARBA00007171"/>
    </source>
</evidence>
<dbReference type="InterPro" id="IPR005311">
    <property type="entry name" value="PBP_dimer"/>
</dbReference>
<name>A0A3P1SGK2_9ACTO</name>
<dbReference type="GO" id="GO:0008658">
    <property type="term" value="F:penicillin binding"/>
    <property type="evidence" value="ECO:0007669"/>
    <property type="project" value="InterPro"/>
</dbReference>
<evidence type="ECO:0000313" key="7">
    <source>
        <dbReference type="Proteomes" id="UP000280444"/>
    </source>
</evidence>
<dbReference type="EMBL" id="RQZF01000001">
    <property type="protein sequence ID" value="RRC96411.1"/>
    <property type="molecule type" value="Genomic_DNA"/>
</dbReference>
<dbReference type="GO" id="GO:0005886">
    <property type="term" value="C:plasma membrane"/>
    <property type="evidence" value="ECO:0007669"/>
    <property type="project" value="TreeGrafter"/>
</dbReference>
<feature type="domain" description="Penicillin-binding protein transpeptidase" evidence="4">
    <location>
        <begin position="266"/>
        <end position="566"/>
    </location>
</feature>
<dbReference type="RefSeq" id="WP_124867970.1">
    <property type="nucleotide sequence ID" value="NZ_RQZF01000001.1"/>
</dbReference>
<organism evidence="6 7">
    <name type="scientific">Schaalia canis</name>
    <dbReference type="NCBI Taxonomy" id="100469"/>
    <lineage>
        <taxon>Bacteria</taxon>
        <taxon>Bacillati</taxon>
        <taxon>Actinomycetota</taxon>
        <taxon>Actinomycetes</taxon>
        <taxon>Actinomycetales</taxon>
        <taxon>Actinomycetaceae</taxon>
        <taxon>Schaalia</taxon>
    </lineage>
</organism>
<proteinExistence type="inferred from homology"/>
<sequence length="591" mass="63123">MLSRSRPRWLHIGFSVALCLCAANLFWIQVIQGPVLAAEGQELRTSASEIPPRRGAIVDAKGMILADSVQTYHIAVNQKNILNYVHWEKITGPDGKEDWVVRGRGPAEAARQLSPLLGMDEAELGGKMVGTSPYSYLKKNVDAVTYRKIRALDIHGIEWESVFERIYPNGATAAPLLGKLGNRDEKSVKPEGVSGLELTFEELLRGTPGKEAYEIAPNGAIMPGGKQVSEEPLDGATLTTTLHGDLQHLIQDALNARVAKHQADWGAVVVQEVSTGRILVMADSQSKAPASNDVQPVASVQYAVEPGSVGKVVTIATALDKGTVEPTTVFTVPYSIDPPDAGGPISDFHFHETMPMTTTGILAESSNTGTVAVGETVTDEERYDMMKRLGFGAATGVELPGESSGVVRPASEWVGRDRYVTMFGQAYSVTVLQEASLMATIGNGGVRMPPRIVDSWTMPDQTVHTPEPVKPVEVMKPETARTLITMMESSVHEPLGTGQPAKVEGYRVAVKTGTADIFVDGVPAVVSTTAGVVPAEAPRLAVAVVLYNPKVGLLSSESAAPLFSEVVTQAVRNLSIPASATPPTLYDSYPR</sequence>
<dbReference type="Pfam" id="PF00905">
    <property type="entry name" value="Transpeptidase"/>
    <property type="match status" value="1"/>
</dbReference>
<dbReference type="PANTHER" id="PTHR30627:SF1">
    <property type="entry name" value="PEPTIDOGLYCAN D,D-TRANSPEPTIDASE FTSI"/>
    <property type="match status" value="1"/>
</dbReference>
<dbReference type="InterPro" id="IPR001460">
    <property type="entry name" value="PCN-bd_Tpept"/>
</dbReference>
<dbReference type="InterPro" id="IPR012338">
    <property type="entry name" value="Beta-lactam/transpept-like"/>
</dbReference>
<dbReference type="Proteomes" id="UP000280444">
    <property type="component" value="Unassembled WGS sequence"/>
</dbReference>
<dbReference type="SUPFAM" id="SSF56519">
    <property type="entry name" value="Penicillin binding protein dimerisation domain"/>
    <property type="match status" value="1"/>
</dbReference>
<evidence type="ECO:0000259" key="5">
    <source>
        <dbReference type="Pfam" id="PF03717"/>
    </source>
</evidence>
<dbReference type="Gene3D" id="3.90.1310.10">
    <property type="entry name" value="Penicillin-binding protein 2a (Domain 2)"/>
    <property type="match status" value="1"/>
</dbReference>
<dbReference type="Pfam" id="PF03717">
    <property type="entry name" value="PBP_dimer"/>
    <property type="match status" value="1"/>
</dbReference>
<dbReference type="InterPro" id="IPR036138">
    <property type="entry name" value="PBP_dimer_sf"/>
</dbReference>
<protein>
    <submittedName>
        <fullName evidence="6">Penicillin-binding protein 2</fullName>
    </submittedName>
</protein>
<evidence type="ECO:0000256" key="1">
    <source>
        <dbReference type="ARBA" id="ARBA00004370"/>
    </source>
</evidence>
<feature type="domain" description="Penicillin-binding protein dimerisation" evidence="5">
    <location>
        <begin position="50"/>
        <end position="221"/>
    </location>
</feature>
<dbReference type="Gene3D" id="3.30.450.330">
    <property type="match status" value="1"/>
</dbReference>
<dbReference type="InterPro" id="IPR050515">
    <property type="entry name" value="Beta-lactam/transpept"/>
</dbReference>
<accession>A0A3P1SGK2</accession>
<dbReference type="SUPFAM" id="SSF56601">
    <property type="entry name" value="beta-lactamase/transpeptidase-like"/>
    <property type="match status" value="1"/>
</dbReference>
<evidence type="ECO:0000313" key="6">
    <source>
        <dbReference type="EMBL" id="RRC96411.1"/>
    </source>
</evidence>
<keyword evidence="3" id="KW-0472">Membrane</keyword>
<dbReference type="Gene3D" id="3.40.710.10">
    <property type="entry name" value="DD-peptidase/beta-lactamase superfamily"/>
    <property type="match status" value="1"/>
</dbReference>